<proteinExistence type="predicted"/>
<organism evidence="2">
    <name type="scientific">Ixodes ricinus</name>
    <name type="common">Common tick</name>
    <name type="synonym">Acarus ricinus</name>
    <dbReference type="NCBI Taxonomy" id="34613"/>
    <lineage>
        <taxon>Eukaryota</taxon>
        <taxon>Metazoa</taxon>
        <taxon>Ecdysozoa</taxon>
        <taxon>Arthropoda</taxon>
        <taxon>Chelicerata</taxon>
        <taxon>Arachnida</taxon>
        <taxon>Acari</taxon>
        <taxon>Parasitiformes</taxon>
        <taxon>Ixodida</taxon>
        <taxon>Ixodoidea</taxon>
        <taxon>Ixodidae</taxon>
        <taxon>Ixodinae</taxon>
        <taxon>Ixodes</taxon>
    </lineage>
</organism>
<name>A0A6B0UDI0_IXORI</name>
<keyword evidence="1" id="KW-0732">Signal</keyword>
<accession>A0A6B0UDI0</accession>
<feature type="signal peptide" evidence="1">
    <location>
        <begin position="1"/>
        <end position="26"/>
    </location>
</feature>
<evidence type="ECO:0000313" key="2">
    <source>
        <dbReference type="EMBL" id="MXU87344.1"/>
    </source>
</evidence>
<dbReference type="AlphaFoldDB" id="A0A6B0UDI0"/>
<feature type="chain" id="PRO_5025497280" evidence="1">
    <location>
        <begin position="27"/>
        <end position="96"/>
    </location>
</feature>
<reference evidence="2" key="1">
    <citation type="submission" date="2019-12" db="EMBL/GenBank/DDBJ databases">
        <title>An insight into the sialome of adult female Ixodes ricinus ticks feeding for 6 days.</title>
        <authorList>
            <person name="Perner J."/>
            <person name="Ribeiro J.M.C."/>
        </authorList>
    </citation>
    <scope>NUCLEOTIDE SEQUENCE</scope>
    <source>
        <strain evidence="2">Semi-engorged</strain>
        <tissue evidence="2">Salivary glands</tissue>
    </source>
</reference>
<protein>
    <submittedName>
        <fullName evidence="2">Putative secreted protein</fullName>
    </submittedName>
</protein>
<sequence>MEFSASSKLLPFCFFVFFFFFDSGCSCCLSFSVTVRGVPSRTSLGSSPLATPGLVSLSCVSAVSNISRFTGLVPSPMFFGISLPSGFSSTWTWSTT</sequence>
<evidence type="ECO:0000256" key="1">
    <source>
        <dbReference type="SAM" id="SignalP"/>
    </source>
</evidence>
<dbReference type="EMBL" id="GIFC01005261">
    <property type="protein sequence ID" value="MXU87344.1"/>
    <property type="molecule type" value="Transcribed_RNA"/>
</dbReference>